<dbReference type="EMBL" id="FMYF01000001">
    <property type="protein sequence ID" value="SDB79910.1"/>
    <property type="molecule type" value="Genomic_DNA"/>
</dbReference>
<dbReference type="OrthoDB" id="5242980at2"/>
<dbReference type="InterPro" id="IPR001021">
    <property type="entry name" value="Ribosomal_bL25_long"/>
</dbReference>
<dbReference type="AlphaFoldDB" id="A0A1G6GD67"/>
<dbReference type="GO" id="GO:0006412">
    <property type="term" value="P:translation"/>
    <property type="evidence" value="ECO:0007669"/>
    <property type="project" value="UniProtKB-UniRule"/>
</dbReference>
<keyword evidence="4 5" id="KW-0687">Ribonucleoprotein</keyword>
<reference evidence="8 9" key="1">
    <citation type="submission" date="2016-06" db="EMBL/GenBank/DDBJ databases">
        <authorList>
            <person name="Olsen C.W."/>
            <person name="Carey S."/>
            <person name="Hinshaw L."/>
            <person name="Karasin A.I."/>
        </authorList>
    </citation>
    <scope>NUCLEOTIDE SEQUENCE [LARGE SCALE GENOMIC DNA]</scope>
    <source>
        <strain evidence="8 9">LZ-22</strain>
    </source>
</reference>
<dbReference type="STRING" id="1577474.GA0111570_101182"/>
<dbReference type="NCBIfam" id="TIGR00731">
    <property type="entry name" value="bL25_bact_ctc"/>
    <property type="match status" value="1"/>
</dbReference>
<dbReference type="RefSeq" id="WP_092605978.1">
    <property type="nucleotide sequence ID" value="NZ_FMYF01000001.1"/>
</dbReference>
<evidence type="ECO:0000256" key="1">
    <source>
        <dbReference type="ARBA" id="ARBA00022730"/>
    </source>
</evidence>
<dbReference type="NCBIfam" id="NF004131">
    <property type="entry name" value="PRK05618.2-1"/>
    <property type="match status" value="1"/>
</dbReference>
<protein>
    <recommendedName>
        <fullName evidence="5">Large ribosomal subunit protein bL25</fullName>
    </recommendedName>
    <alternativeName>
        <fullName evidence="5">General stress protein CTC</fullName>
    </alternativeName>
</protein>
<dbReference type="Gene3D" id="2.40.240.10">
    <property type="entry name" value="Ribosomal Protein L25, Chain P"/>
    <property type="match status" value="1"/>
</dbReference>
<dbReference type="InterPro" id="IPR011035">
    <property type="entry name" value="Ribosomal_bL25/Gln-tRNA_synth"/>
</dbReference>
<evidence type="ECO:0000256" key="4">
    <source>
        <dbReference type="ARBA" id="ARBA00023274"/>
    </source>
</evidence>
<proteinExistence type="inferred from homology"/>
<dbReference type="CDD" id="cd00495">
    <property type="entry name" value="Ribosomal_L25_TL5_CTC"/>
    <property type="match status" value="1"/>
</dbReference>
<dbReference type="SUPFAM" id="SSF50715">
    <property type="entry name" value="Ribosomal protein L25-like"/>
    <property type="match status" value="1"/>
</dbReference>
<dbReference type="Proteomes" id="UP000199086">
    <property type="component" value="Unassembled WGS sequence"/>
</dbReference>
<dbReference type="GO" id="GO:0022625">
    <property type="term" value="C:cytosolic large ribosomal subunit"/>
    <property type="evidence" value="ECO:0007669"/>
    <property type="project" value="TreeGrafter"/>
</dbReference>
<comment type="function">
    <text evidence="5">This is one of the proteins that binds to the 5S RNA in the ribosome where it forms part of the central protuberance.</text>
</comment>
<dbReference type="HAMAP" id="MF_01334">
    <property type="entry name" value="Ribosomal_bL25_CTC"/>
    <property type="match status" value="1"/>
</dbReference>
<accession>A0A1G6GD67</accession>
<dbReference type="InterPro" id="IPR037121">
    <property type="entry name" value="Ribosomal_bL25_C"/>
</dbReference>
<dbReference type="InterPro" id="IPR029751">
    <property type="entry name" value="Ribosomal_L25_dom"/>
</dbReference>
<keyword evidence="3 5" id="KW-0689">Ribosomal protein</keyword>
<comment type="similarity">
    <text evidence="5">Belongs to the bacterial ribosomal protein bL25 family. CTC subfamily.</text>
</comment>
<keyword evidence="2 5" id="KW-0694">RNA-binding</keyword>
<feature type="domain" description="Large ribosomal subunit protein bL25 beta" evidence="7">
    <location>
        <begin position="101"/>
        <end position="179"/>
    </location>
</feature>
<dbReference type="GO" id="GO:0003735">
    <property type="term" value="F:structural constituent of ribosome"/>
    <property type="evidence" value="ECO:0007669"/>
    <property type="project" value="InterPro"/>
</dbReference>
<keyword evidence="9" id="KW-1185">Reference proteome</keyword>
<gene>
    <name evidence="5" type="primary">rplY</name>
    <name evidence="5" type="synonym">ctc</name>
    <name evidence="8" type="ORF">GA0111570_101182</name>
</gene>
<evidence type="ECO:0000259" key="7">
    <source>
        <dbReference type="Pfam" id="PF14693"/>
    </source>
</evidence>
<dbReference type="PANTHER" id="PTHR33284:SF1">
    <property type="entry name" value="RIBOSOMAL PROTEIN L25_GLN-TRNA SYNTHETASE, ANTI-CODON-BINDING DOMAIN-CONTAINING PROTEIN"/>
    <property type="match status" value="1"/>
</dbReference>
<dbReference type="GO" id="GO:0008097">
    <property type="term" value="F:5S rRNA binding"/>
    <property type="evidence" value="ECO:0007669"/>
    <property type="project" value="InterPro"/>
</dbReference>
<evidence type="ECO:0000256" key="5">
    <source>
        <dbReference type="HAMAP-Rule" id="MF_01334"/>
    </source>
</evidence>
<feature type="domain" description="Large ribosomal subunit protein bL25 L25" evidence="6">
    <location>
        <begin position="7"/>
        <end position="93"/>
    </location>
</feature>
<name>A0A1G6GD67_9ACTN</name>
<evidence type="ECO:0000313" key="8">
    <source>
        <dbReference type="EMBL" id="SDB79910.1"/>
    </source>
</evidence>
<evidence type="ECO:0000256" key="3">
    <source>
        <dbReference type="ARBA" id="ARBA00022980"/>
    </source>
</evidence>
<evidence type="ECO:0000313" key="9">
    <source>
        <dbReference type="Proteomes" id="UP000199086"/>
    </source>
</evidence>
<comment type="subunit">
    <text evidence="5">Part of the 50S ribosomal subunit; part of the 5S rRNA/L5/L18/L25 subcomplex. Contacts the 5S rRNA. Binds to the 5S rRNA independently of L5 and L18.</text>
</comment>
<dbReference type="PANTHER" id="PTHR33284">
    <property type="entry name" value="RIBOSOMAL PROTEIN L25/GLN-TRNA SYNTHETASE, ANTI-CODON-BINDING DOMAIN-CONTAINING PROTEIN"/>
    <property type="match status" value="1"/>
</dbReference>
<dbReference type="Pfam" id="PF14693">
    <property type="entry name" value="Ribosomal_TL5_C"/>
    <property type="match status" value="1"/>
</dbReference>
<organism evidence="8 9">
    <name type="scientific">Raineyella antarctica</name>
    <dbReference type="NCBI Taxonomy" id="1577474"/>
    <lineage>
        <taxon>Bacteria</taxon>
        <taxon>Bacillati</taxon>
        <taxon>Actinomycetota</taxon>
        <taxon>Actinomycetes</taxon>
        <taxon>Propionibacteriales</taxon>
        <taxon>Propionibacteriaceae</taxon>
        <taxon>Raineyella</taxon>
    </lineage>
</organism>
<keyword evidence="1 5" id="KW-0699">rRNA-binding</keyword>
<dbReference type="Gene3D" id="2.170.120.20">
    <property type="entry name" value="Ribosomal protein L25, beta domain"/>
    <property type="match status" value="1"/>
</dbReference>
<dbReference type="InterPro" id="IPR020056">
    <property type="entry name" value="Rbsml_bL25/Gln-tRNA_synth_N"/>
</dbReference>
<dbReference type="InterPro" id="IPR020057">
    <property type="entry name" value="Ribosomal_bL25_b-dom"/>
</dbReference>
<dbReference type="Pfam" id="PF01386">
    <property type="entry name" value="Ribosomal_L25p"/>
    <property type="match status" value="1"/>
</dbReference>
<sequence length="201" mass="21127">MAADATLSATVRDEFGKGASRRTRRAHLVPAVLYGHGMDPIHLALPGHATMLALRLDNALLEINVEGESKARLALAKQIQRDPIRGDLIHVDLQAVNADEKVVVEIALQIIGDSAPDTTVAVDQNSISIEAPVSDIPEEIQIDVEGLEAGAQIQAKDLKLASGVTYVGDPEDVLVSVNHANANEVPESGAAAVEATEPAAE</sequence>
<dbReference type="InterPro" id="IPR020930">
    <property type="entry name" value="Ribosomal_uL5_bac-type"/>
</dbReference>
<evidence type="ECO:0000256" key="2">
    <source>
        <dbReference type="ARBA" id="ARBA00022884"/>
    </source>
</evidence>
<evidence type="ECO:0000259" key="6">
    <source>
        <dbReference type="Pfam" id="PF01386"/>
    </source>
</evidence>